<feature type="compositionally biased region" description="Low complexity" evidence="3">
    <location>
        <begin position="818"/>
        <end position="833"/>
    </location>
</feature>
<dbReference type="InterPro" id="IPR008937">
    <property type="entry name" value="Ras-like_GEF"/>
</dbReference>
<feature type="compositionally biased region" description="Polar residues" evidence="3">
    <location>
        <begin position="616"/>
        <end position="628"/>
    </location>
</feature>
<evidence type="ECO:0000259" key="4">
    <source>
        <dbReference type="PROSITE" id="PS50009"/>
    </source>
</evidence>
<dbReference type="InterPro" id="IPR000651">
    <property type="entry name" value="Ras-like_Gua-exchang_fac_N"/>
</dbReference>
<dbReference type="PANTHER" id="PTHR23113:SF363">
    <property type="entry name" value="PROTEIN SON OF SEVENLESS"/>
    <property type="match status" value="1"/>
</dbReference>
<evidence type="ECO:0000313" key="7">
    <source>
        <dbReference type="Proteomes" id="UP000095085"/>
    </source>
</evidence>
<protein>
    <submittedName>
        <fullName evidence="6">Ras GEF</fullName>
    </submittedName>
</protein>
<feature type="region of interest" description="Disordered" evidence="3">
    <location>
        <begin position="522"/>
        <end position="541"/>
    </location>
</feature>
<keyword evidence="7" id="KW-1185">Reference proteome</keyword>
<dbReference type="SUPFAM" id="SSF48366">
    <property type="entry name" value="Ras GEF"/>
    <property type="match status" value="1"/>
</dbReference>
<dbReference type="Gene3D" id="1.10.840.10">
    <property type="entry name" value="Ras guanine-nucleotide exchange factors catalytic domain"/>
    <property type="match status" value="1"/>
</dbReference>
<dbReference type="OrthoDB" id="10254377at2759"/>
<dbReference type="GO" id="GO:0005085">
    <property type="term" value="F:guanyl-nucleotide exchange factor activity"/>
    <property type="evidence" value="ECO:0007669"/>
    <property type="project" value="UniProtKB-KW"/>
</dbReference>
<dbReference type="Pfam" id="PF00617">
    <property type="entry name" value="RasGEF"/>
    <property type="match status" value="1"/>
</dbReference>
<evidence type="ECO:0000259" key="5">
    <source>
        <dbReference type="PROSITE" id="PS50212"/>
    </source>
</evidence>
<reference evidence="7" key="1">
    <citation type="submission" date="2016-05" db="EMBL/GenBank/DDBJ databases">
        <title>Comparative genomics of biotechnologically important yeasts.</title>
        <authorList>
            <consortium name="DOE Joint Genome Institute"/>
            <person name="Riley R."/>
            <person name="Haridas S."/>
            <person name="Wolfe K.H."/>
            <person name="Lopes M.R."/>
            <person name="Hittinger C.T."/>
            <person name="Goker M."/>
            <person name="Salamov A."/>
            <person name="Wisecaver J."/>
            <person name="Long T.M."/>
            <person name="Aerts A.L."/>
            <person name="Barry K."/>
            <person name="Choi C."/>
            <person name="Clum A."/>
            <person name="Coughlan A.Y."/>
            <person name="Deshpande S."/>
            <person name="Douglass A.P."/>
            <person name="Hanson S.J."/>
            <person name="Klenk H.-P."/>
            <person name="Labutti K."/>
            <person name="Lapidus A."/>
            <person name="Lindquist E."/>
            <person name="Lipzen A."/>
            <person name="Meier-Kolthoff J.P."/>
            <person name="Ohm R.A."/>
            <person name="Otillar R.P."/>
            <person name="Pangilinan J."/>
            <person name="Peng Y."/>
            <person name="Rokas A."/>
            <person name="Rosa C.A."/>
            <person name="Scheuner C."/>
            <person name="Sibirny A.A."/>
            <person name="Slot J.C."/>
            <person name="Stielow J.B."/>
            <person name="Sun H."/>
            <person name="Kurtzman C.P."/>
            <person name="Blackwell M."/>
            <person name="Grigoriev I.V."/>
            <person name="Jeffries T.W."/>
        </authorList>
    </citation>
    <scope>NUCLEOTIDE SEQUENCE [LARGE SCALE GENOMIC DNA]</scope>
    <source>
        <strain evidence="7">NRRL Y-1933</strain>
    </source>
</reference>
<sequence length="1462" mass="166188">MDQEEYQEHSSGRKSFHKMRLFHPDKRLLGENQQLPSPSIDCQSEELLDLEESNNTSNATYNKHNESIFDDTYYFPSLTKENELIVKFDETNPDLINNATLKALLVQLTSPEVIDYNFICDFFLTYRIFTDSHTILTLLLTRIIWSLQYINTKQESNVKLGKLVLLRTFVVLRHWLLNYFVDDFKTNLYLCDTFIYNMNQITNESNLINEEMIFEKKIIGDLKNHWISLINEFWNINLPTQNILSYSLPIMSEITSIKKISKSNTEISIHTNPSFRRSAMLSLYDQKIHHKMLIFDDSNSINENPQFSINNLLLQHQSSRISLNNKLQDHKSQNKQVIKKKAQNKHNHMNLKDSSVVLKKTSNQQDVSNDENIGFSTNGNIKLPSSKIQSIVPPTPVKKMDYILKNSLTSSPKRKSNDPFDLTEPFKNDLNRKNSIKKLVDGWRKTFNHKQSDSSNDLNHLINNAINVINKDDEIKIGNRVDILSARIIDELEYLIRFYFKNSNDTINEIPDLNQNDEFVDVNDYDDTESSPTKKSKTTSKISNDNITINDLSDLNIVKIDNLINIENSPRDMDKHESFQRPVLINWNDDDNLDNSNFVNGNDDIENNGNDDIETSSKFDFSPSNNVSHDMGSTHEINPSSNHEISPTSNISPSSNDIGSSSHEISPSTINNEDISSKRLAKASTQYFDVSSDLPKSNRSQNSYNSSISTPSNITQYDAEIADLGIAISPISNNKVAKRISFSENVDNNKPMRSLSSKSNHSMMRRDSYKSYISYDSAISFSNNHENQTNKENYFENGLKKKTGCNNLRGAVNHKNNESNGSNTTNSTNDMNSLDLPVKVTTTSLSSIASRSSTRKSIRVSTLGALTELPFTNLNESSMSLFQQKKRNSVLPQRSSKTSDVGDSSIFSVVAKSRGASIKEDKKLENSSNKTPSMDSSTNSVAIPGISNYVLKELAAIPDESFKTNDPIEFALYKLEGRRSIISNNDKNLTNLERLDNLNKESETHSEKFEETDIMDQIANANTEDAISYSTDVANLTQEQPLTPRRPNTTMTYKKSTKMKKLLSISPKDEFNLNSNKDDIFYFGNSNSNENSNSNSNSQTSSPIFLPTPKVILDGYHISSDLLSVMNVMNNDSHISFILSYDSTSLANHFTIIEKDMLQEIDWKELIELKWNQELTPVNSWLEIIVNEEYYNENKGVNLVISRFNLMVNWIISEILLTKDQEERINIISRFIHIAQKCLDLQNFSSLMQIILALTSEKIQKLKDTWNNLAPGDILTLKNLEDLASPFKNFLNIRLCINQIKPSKGCIPFVGLYLSDLIFNAERPKYVKKKATPKREFSSPDNDSIFASPPQIPANHARDDISFADGNSISGSIGEATVMNSSINTATGFGNGTINSDDDEQLINFSRFRTSVHIVKSLSQCIEWSTHYKMNINNELLSKCLYVKSLDEEEMNFCLKKSLQLQ</sequence>
<evidence type="ECO:0000256" key="2">
    <source>
        <dbReference type="PROSITE-ProRule" id="PRU00168"/>
    </source>
</evidence>
<dbReference type="Pfam" id="PF00618">
    <property type="entry name" value="RasGEF_N"/>
    <property type="match status" value="1"/>
</dbReference>
<dbReference type="PROSITE" id="PS50009">
    <property type="entry name" value="RASGEF_CAT"/>
    <property type="match status" value="1"/>
</dbReference>
<dbReference type="GO" id="GO:0007265">
    <property type="term" value="P:Ras protein signal transduction"/>
    <property type="evidence" value="ECO:0007669"/>
    <property type="project" value="TreeGrafter"/>
</dbReference>
<feature type="region of interest" description="Disordered" evidence="3">
    <location>
        <begin position="590"/>
        <end position="673"/>
    </location>
</feature>
<feature type="domain" description="Ras-GEF" evidence="4">
    <location>
        <begin position="1142"/>
        <end position="1417"/>
    </location>
</feature>
<feature type="compositionally biased region" description="Polar residues" evidence="3">
    <location>
        <begin position="663"/>
        <end position="673"/>
    </location>
</feature>
<feature type="region of interest" description="Disordered" evidence="3">
    <location>
        <begin position="691"/>
        <end position="711"/>
    </location>
</feature>
<feature type="compositionally biased region" description="Polar residues" evidence="3">
    <location>
        <begin position="635"/>
        <end position="644"/>
    </location>
</feature>
<dbReference type="RefSeq" id="XP_020074502.1">
    <property type="nucleotide sequence ID" value="XM_020222600.1"/>
</dbReference>
<dbReference type="SMART" id="SM00147">
    <property type="entry name" value="RasGEF"/>
    <property type="match status" value="1"/>
</dbReference>
<accession>A0A1E4RE93</accession>
<dbReference type="GeneID" id="30997149"/>
<dbReference type="Proteomes" id="UP000095085">
    <property type="component" value="Unassembled WGS sequence"/>
</dbReference>
<feature type="compositionally biased region" description="Acidic residues" evidence="3">
    <location>
        <begin position="603"/>
        <end position="614"/>
    </location>
</feature>
<feature type="domain" description="N-terminal Ras-GEF" evidence="5">
    <location>
        <begin position="92"/>
        <end position="223"/>
    </location>
</feature>
<name>A0A1E4RE93_9ASCO</name>
<keyword evidence="1 2" id="KW-0344">Guanine-nucleotide releasing factor</keyword>
<evidence type="ECO:0000256" key="1">
    <source>
        <dbReference type="ARBA" id="ARBA00022658"/>
    </source>
</evidence>
<dbReference type="SMART" id="SM00229">
    <property type="entry name" value="RasGEFN"/>
    <property type="match status" value="1"/>
</dbReference>
<gene>
    <name evidence="6" type="ORF">HYPBUDRAFT_163046</name>
</gene>
<dbReference type="GO" id="GO:0005886">
    <property type="term" value="C:plasma membrane"/>
    <property type="evidence" value="ECO:0007669"/>
    <property type="project" value="TreeGrafter"/>
</dbReference>
<organism evidence="6 7">
    <name type="scientific">Hyphopichia burtonii NRRL Y-1933</name>
    <dbReference type="NCBI Taxonomy" id="984485"/>
    <lineage>
        <taxon>Eukaryota</taxon>
        <taxon>Fungi</taxon>
        <taxon>Dikarya</taxon>
        <taxon>Ascomycota</taxon>
        <taxon>Saccharomycotina</taxon>
        <taxon>Pichiomycetes</taxon>
        <taxon>Debaryomycetaceae</taxon>
        <taxon>Hyphopichia</taxon>
    </lineage>
</organism>
<feature type="compositionally biased region" description="Polar residues" evidence="3">
    <location>
        <begin position="926"/>
        <end position="939"/>
    </location>
</feature>
<dbReference type="InterPro" id="IPR001895">
    <property type="entry name" value="RASGEF_cat_dom"/>
</dbReference>
<feature type="compositionally biased region" description="Low complexity" evidence="3">
    <location>
        <begin position="645"/>
        <end position="662"/>
    </location>
</feature>
<dbReference type="PROSITE" id="PS50212">
    <property type="entry name" value="RASGEF_NTER"/>
    <property type="match status" value="1"/>
</dbReference>
<dbReference type="InterPro" id="IPR023578">
    <property type="entry name" value="Ras_GEF_dom_sf"/>
</dbReference>
<dbReference type="PANTHER" id="PTHR23113">
    <property type="entry name" value="GUANINE NUCLEOTIDE EXCHANGE FACTOR"/>
    <property type="match status" value="1"/>
</dbReference>
<dbReference type="CDD" id="cd06224">
    <property type="entry name" value="REM"/>
    <property type="match status" value="1"/>
</dbReference>
<evidence type="ECO:0000256" key="3">
    <source>
        <dbReference type="SAM" id="MobiDB-lite"/>
    </source>
</evidence>
<dbReference type="Gene3D" id="1.20.870.10">
    <property type="entry name" value="Son of sevenless (SoS) protein Chain: S domain 1"/>
    <property type="match status" value="1"/>
</dbReference>
<dbReference type="EMBL" id="KV454544">
    <property type="protein sequence ID" value="ODV65435.1"/>
    <property type="molecule type" value="Genomic_DNA"/>
</dbReference>
<dbReference type="STRING" id="984485.A0A1E4RE93"/>
<feature type="region of interest" description="Disordered" evidence="3">
    <location>
        <begin position="811"/>
        <end position="833"/>
    </location>
</feature>
<dbReference type="InterPro" id="IPR036964">
    <property type="entry name" value="RASGEF_cat_dom_sf"/>
</dbReference>
<feature type="region of interest" description="Disordered" evidence="3">
    <location>
        <begin position="918"/>
        <end position="939"/>
    </location>
</feature>
<proteinExistence type="predicted"/>
<evidence type="ECO:0000313" key="6">
    <source>
        <dbReference type="EMBL" id="ODV65435.1"/>
    </source>
</evidence>